<dbReference type="InterPro" id="IPR007236">
    <property type="entry name" value="SlyX"/>
</dbReference>
<evidence type="ECO:0000256" key="2">
    <source>
        <dbReference type="SAM" id="Coils"/>
    </source>
</evidence>
<feature type="coiled-coil region" evidence="2">
    <location>
        <begin position="25"/>
        <end position="59"/>
    </location>
</feature>
<organism evidence="3 4">
    <name type="scientific">Devosia insulae DS-56</name>
    <dbReference type="NCBI Taxonomy" id="1116389"/>
    <lineage>
        <taxon>Bacteria</taxon>
        <taxon>Pseudomonadati</taxon>
        <taxon>Pseudomonadota</taxon>
        <taxon>Alphaproteobacteria</taxon>
        <taxon>Hyphomicrobiales</taxon>
        <taxon>Devosiaceae</taxon>
        <taxon>Devosia</taxon>
    </lineage>
</organism>
<dbReference type="Proteomes" id="UP000095463">
    <property type="component" value="Unassembled WGS sequence"/>
</dbReference>
<keyword evidence="4" id="KW-1185">Reference proteome</keyword>
<dbReference type="AlphaFoldDB" id="A0A1E5XV33"/>
<protein>
    <recommendedName>
        <fullName evidence="1">Protein SlyX homolog</fullName>
    </recommendedName>
</protein>
<evidence type="ECO:0000313" key="4">
    <source>
        <dbReference type="Proteomes" id="UP000095463"/>
    </source>
</evidence>
<dbReference type="PANTHER" id="PTHR36508">
    <property type="entry name" value="PROTEIN SLYX"/>
    <property type="match status" value="1"/>
</dbReference>
<accession>A0A1E5XV33</accession>
<evidence type="ECO:0000313" key="3">
    <source>
        <dbReference type="EMBL" id="OEO32436.1"/>
    </source>
</evidence>
<sequence length="73" mass="8021">MSDVADLTARMVTLETTIAFQDQAIEELNAALAEHFKQIEALKRELSNLGSQLRDVEAHPALAPAVEPPPPHY</sequence>
<dbReference type="HAMAP" id="MF_00715">
    <property type="entry name" value="SlyX"/>
    <property type="match status" value="1"/>
</dbReference>
<comment type="caution">
    <text evidence="3">The sequence shown here is derived from an EMBL/GenBank/DDBJ whole genome shotgun (WGS) entry which is preliminary data.</text>
</comment>
<dbReference type="EMBL" id="LAJE02000072">
    <property type="protein sequence ID" value="OEO32436.1"/>
    <property type="molecule type" value="Genomic_DNA"/>
</dbReference>
<proteinExistence type="inferred from homology"/>
<gene>
    <name evidence="1" type="primary">slyX</name>
    <name evidence="3" type="ORF">VW23_011480</name>
</gene>
<dbReference type="PANTHER" id="PTHR36508:SF1">
    <property type="entry name" value="PROTEIN SLYX"/>
    <property type="match status" value="1"/>
</dbReference>
<comment type="similarity">
    <text evidence="1">Belongs to the SlyX family.</text>
</comment>
<dbReference type="Gene3D" id="1.20.5.300">
    <property type="match status" value="1"/>
</dbReference>
<reference evidence="3 4" key="1">
    <citation type="journal article" date="2015" name="Genome Announc.">
        <title>Genome Assemblies of Three Soil-Associated Devosia species: D. insulae, D. limi, and D. soli.</title>
        <authorList>
            <person name="Hassan Y.I."/>
            <person name="Lepp D."/>
            <person name="Zhou T."/>
        </authorList>
    </citation>
    <scope>NUCLEOTIDE SEQUENCE [LARGE SCALE GENOMIC DNA]</scope>
    <source>
        <strain evidence="3 4">DS-56</strain>
    </source>
</reference>
<dbReference type="OrthoDB" id="5422806at2"/>
<evidence type="ECO:0000256" key="1">
    <source>
        <dbReference type="HAMAP-Rule" id="MF_00715"/>
    </source>
</evidence>
<name>A0A1E5XV33_9HYPH</name>
<dbReference type="RefSeq" id="WP_069908392.1">
    <property type="nucleotide sequence ID" value="NZ_LAJE02000072.1"/>
</dbReference>
<keyword evidence="2" id="KW-0175">Coiled coil</keyword>
<dbReference type="Pfam" id="PF04102">
    <property type="entry name" value="SlyX"/>
    <property type="match status" value="1"/>
</dbReference>